<dbReference type="PROSITE" id="PS50268">
    <property type="entry name" value="CADHERIN_2"/>
    <property type="match status" value="1"/>
</dbReference>
<protein>
    <submittedName>
        <fullName evidence="3">Tandem-95 repeat domain-containing protein</fullName>
    </submittedName>
</protein>
<dbReference type="NCBIfam" id="TIGR01965">
    <property type="entry name" value="VCBS_repeat"/>
    <property type="match status" value="9"/>
</dbReference>
<dbReference type="GO" id="GO:0016020">
    <property type="term" value="C:membrane"/>
    <property type="evidence" value="ECO:0007669"/>
    <property type="project" value="InterPro"/>
</dbReference>
<dbReference type="InterPro" id="IPR015919">
    <property type="entry name" value="Cadherin-like_sf"/>
</dbReference>
<evidence type="ECO:0000259" key="2">
    <source>
        <dbReference type="PROSITE" id="PS50268"/>
    </source>
</evidence>
<name>A0A6M8EYP3_9BACT</name>
<gene>
    <name evidence="3" type="ORF">AACT_2585</name>
</gene>
<dbReference type="InterPro" id="IPR006644">
    <property type="entry name" value="Cadg"/>
</dbReference>
<feature type="region of interest" description="Disordered" evidence="1">
    <location>
        <begin position="118"/>
        <end position="139"/>
    </location>
</feature>
<dbReference type="Gene3D" id="2.60.40.3440">
    <property type="match status" value="5"/>
</dbReference>
<dbReference type="NCBIfam" id="NF012211">
    <property type="entry name" value="tand_rpt_95"/>
    <property type="match status" value="33"/>
</dbReference>
<dbReference type="Gene3D" id="2.60.40.2810">
    <property type="match status" value="10"/>
</dbReference>
<dbReference type="InterPro" id="IPR040853">
    <property type="entry name" value="RapA2_cadherin-like"/>
</dbReference>
<dbReference type="InterPro" id="IPR013783">
    <property type="entry name" value="Ig-like_fold"/>
</dbReference>
<dbReference type="EMBL" id="CP042652">
    <property type="protein sequence ID" value="QKE29667.1"/>
    <property type="molecule type" value="Genomic_DNA"/>
</dbReference>
<feature type="domain" description="Cadherin" evidence="2">
    <location>
        <begin position="4242"/>
        <end position="4336"/>
    </location>
</feature>
<dbReference type="SUPFAM" id="SSF49313">
    <property type="entry name" value="Cadherin-like"/>
    <property type="match status" value="17"/>
</dbReference>
<sequence>MISINKYGENIDLSNIEAVKKIKSFSLDGLVLDKALIIEVQKGTKFSTTLQEEDLKIEFKDADGNIFELILKNMANLLAQNDGTQLVEIIEAGTEKVLASITDINSALEAAAAGPAAAGPAAANTNSDSAANSGLNDDELNLQNETYNNLVVEDDLAEDAPATVAQTTRFNFAPIIATIATQSVAEDGSTTITFIASDIDGDTLTSSATATNGTVSISGNVITYTPNANFNGSDLITLNVNDGTTTTTQTINVTVSPVNDAPIIATIATQTVAEDGSTTITFIASDIDGDTLTSSATATNGTVSILGNVITYTPNANFNGSDLITLNVNDGTTTTTQTINVTVSPVNDAPIIATIATQTVDEDGSTTITFIASDIDGDTLTSSATATNGTVSISGNVITYTPNANFNGSDLITLNVNDGTTTTTQTINVTVSPVNDAPIIATIATQTVDEDGSTTITFIASDIDGDTLTSSATATNGTVSISGNVITYTPNANFNGSDLITLNVNDGSVTTTQTINVTVSPVNDAPIIATIATQTVDEDGSTTITFIASDIDGDTLTSSATATNGTVSISGNVITYTPNANFNGSDLITLNVNDGTTTTTQTFNVTVSPVNDAPVIALISTQTVNEDESQTITFTASDIDGDTLTSSVTATNGTATVLGNEITFTPTKDFNGTATVTLTVNDGTTTTTQTFNVTVSPVNDAPVIALISTQTVNEDESQTITFTASDIDGDTLTSSVTATNGTATVLGNEITFTPTKDFNGTATVTLTVNDGTTTTTQTFNVTVSPVNDAPVIALISTQTVNEDESQTITFTASDIDGDTLTSSVTATNGTATVLGNEITFTPTKDFNGTATVTLTVNDGTTTTTQTFNVTVSPVNDAPVIALISTQTVNEDESQTITFTASDIDGDTLTSSVTATNGTATVLGNEITFTPTKDFNGTATVTLTVNDGTTTTTQTFNVTVSPVNDAPVIALISTQTVNEDESQTITFTASDIDGDTLTSSVTATNGTATVLGNEITFTPTKDFNGTATVTLTVNDGTTTTTQTFNVTVSPVNDAPVIALISTQTVNEDESQTITFTASDIDGDTLTSSVTATNGTATVLGNEITFTPTKDFNGTATVTLTVNDGTTTTTQTFNVTVSPVNDAPVIALISTQTVNEDESQTITFTASDIDGDTLTSSVTATNGTATVLGNEITFTPTKDFNGTATVTLTVNDGTTTTTQTFNVTVSPVNDAPVIALISTQTVNEDESQTITFTASDIDGDTLTSSVTATNGTATVLGNEITFTPTKDFNGTATVTLTVNDGTTTTTQTFNVTVSPVNDAPVIALISTQTVNEDESQTITFTASDIDGDTLTSSVTATNGTATVLGNEITFTPTKDFNGTATVTLTVNDGTTTTTQTFNVTVSPVNDAPIIATIATQTVAEDGSTTITFIASDIDGDTLTSSATATNGTVSILGNVITYTPNANFNGSDLITLNVNDGTTTTTQTINVTVSPVNDAPIIATIATQTVDEDGSTTITFIASDIDGDTLTSSATATNGTVSISGNVITYTPNANFNGSDLITLNVNDGTTTTTQTINVTVSPVNDAPIIATIATQTVDEDGSTTITFIASDIDGDTLTSSATATNGTVSISGNVITYTPNANFNGSDLITLNVNDGTTTTTQTFNVTVSPVNDAPVIALISTQTVNEDESQTITFTASDIDGDTLTSSVTATNGTATVLGNEITFTPTKDFNGTATVTLTVNDGTTTTTQTFNVTVSPVNDAPVIALISTQTVNEDESQTITFTASDIDGDTLTSSVTATNGTATVLGNEITFTPTKDFNGTATVTLTVNDGTTTTTQTFNVTVSPVNDAPVIALISTQTVNEDESQTITFTASDIDGDTLTSSVTATNGTATVLGNEITFTPTKDFNGTATVTLTVNDGTTTTTQTFNVTVSPVNDAPVIALISTQTVNEDESQTITFTASDIDGDTLTSSVTATNGTATVLGNEITFTPTKDFNGTATVTLTVNDGTTTTTQTFNVTVSPVNDAPVIALISTQTVNEDESQTITFTASDIDGDTLTSSVTATNGTATVLGNEITFTPTKDFNGTATVTLTVNDGTTTTTQTFNVTVSPVNDAPVIALISTQTVNEDESQTITFTASDIDGDTLTSSVTATNGTATVLGNEITFTPTKDFNGTATVTLTVNDGTTTTTQTFNVTVSPVNDAPVIALISTQTVNEDESQTITFTASDIDGDTLTSSVTATNGTATVLGNEITFTPTKDFNGTATVTLTVNDGTTTTTQTFNVTVSPVNDAPVIALISTQTVNEDESQTITFTASDIDGDTLTSSVTATNGTATVLGNEITFTPTKDFNGDATVTLTVNDGKVTTTQTFNVIVTPTNDAPIVSFSDITVSESALTYATEEILQTIVTDADGKITLNISTSNSTIVGLFNQFDVESLVKNSILSLLPDNYEDNITLDIDTSVSGTVTVNAQITGLPSNPFLSVISQANLKLVLLDHLGTAFNLPLENAVYTGQITVSDVDNLSDVTLSLGEVSMKVTTTNSYLITLFEQLTTATPSLAYIQDLATDLINGNISISTTASKTINIPTLAVDALKTAGLLNITLDDNGEYKIISPLFNTMKGSDSIEISFDYTANDGIDDSNKGTTTVTITGVNDAPIAVTDSVDTEIAFGETTYEGTLPGSYIVNMLTDVLGNINLSNGLTGIIDIDEVLTAVKESVDINIDTSTLSTTLVPGLSALILDKATGGQLETLPDTIKTQIETVLGDLSGTEEESLETAIDTFITSVMNGTSVNDALVPFGLNIIGLYSTKLNALQSDIQTAVTDSIETTTNEQALIYTKQSFIDVFANSSDTKPDITFDASSLEIALKKYLESDRTASDEATFGNELFASINNINQTELVALSTNTALMASPAISQESKDLFNYLATNNITLNAYIISLSTAAKVDAENDINTNETTIEALAIASMKIAIKDAIENNLGDATGTNDTLLTTSINTFVTSYIAANENSTQENSALLELQKDIVKIYIANPLTVELNPIITIANAITIDPNDIDLSTITADSILTKVISELGLTNIDITTMVNPILQSTITELKTFVSSLSLSQLANDPDAIVNTFKDLLTVVFNIIDDSIDTVFSKDNTPIDDALLLSTLKSVLSDEISTALSTTLQTLISQLSSAGVDSTILSSLPNEINDYLVTEITKDLSFDIEGMKDIALESIFTQLGLDTGLLEEAARDLIAEKMVEDVFTRLSMDEDLLDIATLAYKVDGDVITTVYNEFGVDVTNTLTTPTTVTVDSDGSYTVTNSSFATMNTLYEVKVEFSYVVNDGIEDSEAKAVTLNISLADSSVSDGHIAGALVFEDLDGDKTFDDGEKSTYTDANGDFYLAGVTGPLVAIGGTDISTGLAFTGTLTAPTGSTVLSPLTTLVQSLMELDSTLSVEEASSKVKTSLGIDSSIDLTTYDSYAIATDSTSSEAAKETAKETANSVQKIAVQLVILMTQESSALDSITDMINDSDNIDLTSVENITTILGTSDTNIINAISNLNQAVNNASLVSVEDISKVQTLVKDVIESAQDGTVLSVNEISAQASEVVVNKLPVVTIVSTLAANEDQSTALAFTLSDEDGIIEEITASAENGTVSIDGSEIIYLSNKDYNGTDIITIIATDDDGASVRKTISVTVTPTNDAPTLTVVSSTTVAEDGSKTITFVASDIDGDTLTSNVSATNGTAVISGNEITFIPSANYNGSAIITLTTNDGILTTTSIINVTVNPVNDAPTIETILTQTVDEDGSKTITFVASDIDGDTLTPSVTATNGTATVLGNEITFTPTKDFNGDATVTLTVDDLNGGVVTQTFNVTVSPVNDAPVIALISTQTVNEDESQTITFTASDIDGDTLTSSVTATNGTATVLGNVITFTSTKDFNGDATVTLTVNDGTTTTTQTINVTVSAVNDAPTIATIATQTVAEDGIKTIAFTASDIDGDTLTSSVKATNGTAKIIDGQIEFTPTEDFNGTATVTLTVNDGTTTTSQTFNVTVSPTNDAPTIEVVESAIVNKNNDKSITFMALDIDSDLTTTATALEGTVEVNGNIVTYTPNKDYVGTDTITLTTTDGEFSATKTIGLTVNNSNDNPIVLESDLDTLIVYGTSYENSVYKGILETVDGLNDNQIFTLGSNSSVTVNGVDVTSSIGNLGSVVVTSTGEFILNSTYFNSLAKGYVMKISFDVIASDGENDDITKTVSLTVTGTNDAPVISTLFTNSGNENTILTGQISASDVDIVLGTNGLPKSVLTYSTTSTLGEFSLNSTTGAYTFDTNSYDYLKDGEKLVIEIPVSVTDGVEKVNSILKITITGTNDAPITQADQFALSEDSVATFTALELLSNDSDIDGDNLSLVSVSNASNGIVSIVDGKVVFTPVSNYDGVASFNYVVTDGISEVEGTVNLTIDSVNDAPTANADVVKVFEDISVDINVLLNDTDVEIKDLSIQSFTQPSYGTVTLNDDGTLKYTPVANAYGLSDSFEYTIKDQGGLTSTATVNLTITGTNDAPIAVSQTINEQVDSFVSYEGYLPGSMISALGNPQIDIKVSDLVNTDTITVTPTFPVVSDAQITALKAGIIVSLGILNSDGTLGTNAISYFDQDKINNLKTVVELIKDDVDANRLSDGSINMGYVGMNLNTWVSGITTKLISEFELGAQTPAEITTFNTNVINYLYANMAVLTGDTVDFNKVAKDMLNLAKTDFGLTFTEIVSNNIPDSLVTAISNLTAVNSTALVSGINLDSALSAYTESSISVDTSAFDSVKTQLSTYLATLSPSDLSDSSVVLAKFTSILNGIDSIVAGQSDAVETSIDTLITALELQISSDLNSALDNQIATNVTAFVDALIAINPTINTTTLTAQINYAISSLNIADATVDISTSLTANDIKTAVLSDFGILGDISTVSGKEAAALTLADDLSTRVGMDADFEDISTLTYFLTADSVNATIDGVDISDVKVTIDPTGAYSVTSDTFATLDSSDDVKISFDYYLMDKTGTKSESETVNLNIDLTDSYSTESDDSQTLDMVTLLSNTSGLDELDMTLGEHILSNFTLDDFVSLTDEDNTLKIFGDGADKISLDSAQNWTQMTGSDGATPYTDPDGFHVYTTTNAASETLKLLIENTITVENV</sequence>
<dbReference type="Pfam" id="PF17803">
    <property type="entry name" value="Cadherin_4"/>
    <property type="match status" value="1"/>
</dbReference>
<accession>A0A6M8EYP3</accession>
<dbReference type="InterPro" id="IPR010221">
    <property type="entry name" value="VCBS_dom"/>
</dbReference>
<keyword evidence="4" id="KW-1185">Reference proteome</keyword>
<evidence type="ECO:0000313" key="3">
    <source>
        <dbReference type="EMBL" id="QKE29667.1"/>
    </source>
</evidence>
<organism evidence="3 4">
    <name type="scientific">Arcobacter acticola</name>
    <dbReference type="NCBI Taxonomy" id="1849015"/>
    <lineage>
        <taxon>Bacteria</taxon>
        <taxon>Pseudomonadati</taxon>
        <taxon>Campylobacterota</taxon>
        <taxon>Epsilonproteobacteria</taxon>
        <taxon>Campylobacterales</taxon>
        <taxon>Arcobacteraceae</taxon>
        <taxon>Arcobacter</taxon>
    </lineage>
</organism>
<evidence type="ECO:0000256" key="1">
    <source>
        <dbReference type="SAM" id="MobiDB-lite"/>
    </source>
</evidence>
<dbReference type="KEGG" id="paco:AACT_2585"/>
<dbReference type="InterPro" id="IPR002126">
    <property type="entry name" value="Cadherin-like_dom"/>
</dbReference>
<dbReference type="Pfam" id="PF17892">
    <property type="entry name" value="Cadherin_5"/>
    <property type="match status" value="1"/>
</dbReference>
<dbReference type="GO" id="GO:0005509">
    <property type="term" value="F:calcium ion binding"/>
    <property type="evidence" value="ECO:0007669"/>
    <property type="project" value="InterPro"/>
</dbReference>
<evidence type="ECO:0000313" key="4">
    <source>
        <dbReference type="Proteomes" id="UP000503483"/>
    </source>
</evidence>
<dbReference type="Pfam" id="PF17963">
    <property type="entry name" value="Big_9"/>
    <property type="match status" value="32"/>
</dbReference>
<proteinExistence type="predicted"/>
<dbReference type="InterPro" id="IPR041690">
    <property type="entry name" value="Cadherin_5"/>
</dbReference>
<dbReference type="Gene3D" id="2.60.40.10">
    <property type="entry name" value="Immunoglobulins"/>
    <property type="match status" value="17"/>
</dbReference>
<dbReference type="GO" id="GO:0007156">
    <property type="term" value="P:homophilic cell adhesion via plasma membrane adhesion molecules"/>
    <property type="evidence" value="ECO:0007669"/>
    <property type="project" value="InterPro"/>
</dbReference>
<dbReference type="RefSeq" id="WP_172127611.1">
    <property type="nucleotide sequence ID" value="NZ_CP042652.1"/>
</dbReference>
<dbReference type="Proteomes" id="UP000503483">
    <property type="component" value="Chromosome"/>
</dbReference>
<reference evidence="3 4" key="1">
    <citation type="submission" date="2019-08" db="EMBL/GenBank/DDBJ databases">
        <title>Complete genome sequence of Arcobacter acticola.</title>
        <authorList>
            <person name="Miller W."/>
        </authorList>
    </citation>
    <scope>NUCLEOTIDE SEQUENCE [LARGE SCALE GENOMIC DNA]</scope>
    <source>
        <strain evidence="3 4">KCTC 52212</strain>
    </source>
</reference>
<feature type="compositionally biased region" description="Low complexity" evidence="1">
    <location>
        <begin position="118"/>
        <end position="133"/>
    </location>
</feature>
<dbReference type="SMART" id="SM00736">
    <property type="entry name" value="CADG"/>
    <property type="match status" value="25"/>
</dbReference>